<proteinExistence type="predicted"/>
<dbReference type="PANTHER" id="PTHR13271:SF137">
    <property type="entry name" value="SET DOMAIN-CONTAINING PROTEIN"/>
    <property type="match status" value="1"/>
</dbReference>
<name>A0ABR4PA69_9HELO</name>
<dbReference type="Gene3D" id="3.90.1410.10">
    <property type="entry name" value="set domain protein methyltransferase, domain 1"/>
    <property type="match status" value="1"/>
</dbReference>
<dbReference type="CDD" id="cd19177">
    <property type="entry name" value="SET_SETD4"/>
    <property type="match status" value="1"/>
</dbReference>
<reference evidence="2 3" key="1">
    <citation type="submission" date="2024-06" db="EMBL/GenBank/DDBJ databases">
        <title>Complete genome of Phlyctema vagabunda strain 19-DSS-EL-015.</title>
        <authorList>
            <person name="Fiorenzani C."/>
        </authorList>
    </citation>
    <scope>NUCLEOTIDE SEQUENCE [LARGE SCALE GENOMIC DNA]</scope>
    <source>
        <strain evidence="2 3">19-DSS-EL-015</strain>
    </source>
</reference>
<dbReference type="SUPFAM" id="SSF82199">
    <property type="entry name" value="SET domain"/>
    <property type="match status" value="1"/>
</dbReference>
<evidence type="ECO:0000313" key="3">
    <source>
        <dbReference type="Proteomes" id="UP001629113"/>
    </source>
</evidence>
<dbReference type="PANTHER" id="PTHR13271">
    <property type="entry name" value="UNCHARACTERIZED PUTATIVE METHYLTRANSFERASE"/>
    <property type="match status" value="1"/>
</dbReference>
<dbReference type="Proteomes" id="UP001629113">
    <property type="component" value="Unassembled WGS sequence"/>
</dbReference>
<accession>A0ABR4PA69</accession>
<dbReference type="InterPro" id="IPR044429">
    <property type="entry name" value="SETD4_SET"/>
</dbReference>
<dbReference type="EMBL" id="JBFCZG010000007">
    <property type="protein sequence ID" value="KAL3420204.1"/>
    <property type="molecule type" value="Genomic_DNA"/>
</dbReference>
<dbReference type="PROSITE" id="PS50280">
    <property type="entry name" value="SET"/>
    <property type="match status" value="1"/>
</dbReference>
<dbReference type="InterPro" id="IPR050600">
    <property type="entry name" value="SETD3_SETD6_MTase"/>
</dbReference>
<organism evidence="2 3">
    <name type="scientific">Phlyctema vagabunda</name>
    <dbReference type="NCBI Taxonomy" id="108571"/>
    <lineage>
        <taxon>Eukaryota</taxon>
        <taxon>Fungi</taxon>
        <taxon>Dikarya</taxon>
        <taxon>Ascomycota</taxon>
        <taxon>Pezizomycotina</taxon>
        <taxon>Leotiomycetes</taxon>
        <taxon>Helotiales</taxon>
        <taxon>Dermateaceae</taxon>
        <taxon>Phlyctema</taxon>
    </lineage>
</organism>
<dbReference type="InterPro" id="IPR046341">
    <property type="entry name" value="SET_dom_sf"/>
</dbReference>
<feature type="domain" description="SET" evidence="1">
    <location>
        <begin position="22"/>
        <end position="232"/>
    </location>
</feature>
<dbReference type="InterPro" id="IPR001214">
    <property type="entry name" value="SET_dom"/>
</dbReference>
<keyword evidence="3" id="KW-1185">Reference proteome</keyword>
<sequence length="380" mass="43101">MREEPASSMDIHKEFTEWAVAQGVKINGIAAHKFPGKGLGIIAEKRHEAGDTVLTVPLSALRTVRTVPKLISKAIGKITVHGLLAAHLTLDTSPHRSTWRAVLPSKRDFEESVPLMWHKDLQALLPQDAKSLLDNQNSKLTADWISVSTAFSDMGYEDYLYNWLIVNTRTFYFLVGKSKKPPPRDDCLALSPFADYFNHTEEGCEVEFSSTGYRITTSQPIEKGAEIHISYGAHSNDFLLAEYGFILEENKWDQVKLDSYILPRLSSLQKKELEDAGFLGNYILDKGEICYRTEVAIRALCLPPNRWERFVNGSDDGIGEHVKIQQELLHILEAYKRDVLATIRQLASIKVGLECQRDVLHRRWKQILTLLQNAIDRTRS</sequence>
<protein>
    <submittedName>
        <fullName evidence="2">SET domain-containing protein</fullName>
    </submittedName>
</protein>
<evidence type="ECO:0000259" key="1">
    <source>
        <dbReference type="PROSITE" id="PS50280"/>
    </source>
</evidence>
<gene>
    <name evidence="2" type="ORF">PVAG01_08703</name>
</gene>
<evidence type="ECO:0000313" key="2">
    <source>
        <dbReference type="EMBL" id="KAL3420204.1"/>
    </source>
</evidence>
<comment type="caution">
    <text evidence="2">The sequence shown here is derived from an EMBL/GenBank/DDBJ whole genome shotgun (WGS) entry which is preliminary data.</text>
</comment>
<dbReference type="Pfam" id="PF00856">
    <property type="entry name" value="SET"/>
    <property type="match status" value="1"/>
</dbReference>